<dbReference type="Gene3D" id="2.160.20.10">
    <property type="entry name" value="Single-stranded right-handed beta-helix, Pectin lyase-like"/>
    <property type="match status" value="1"/>
</dbReference>
<accession>A0A507C3U8</accession>
<evidence type="ECO:0000313" key="8">
    <source>
        <dbReference type="Proteomes" id="UP000319731"/>
    </source>
</evidence>
<dbReference type="GeneID" id="42002725"/>
<comment type="pathway">
    <text evidence="1">Glycan metabolism; pectin degradation; 2-dehydro-3-deoxy-D-gluconate from pectin: step 1/5.</text>
</comment>
<keyword evidence="4" id="KW-0378">Hydrolase</keyword>
<keyword evidence="5" id="KW-0063">Aspartyl esterase</keyword>
<dbReference type="EC" id="3.1.1.11" evidence="3"/>
<dbReference type="PANTHER" id="PTHR31321:SF127">
    <property type="entry name" value="PECTINESTERASE"/>
    <property type="match status" value="1"/>
</dbReference>
<dbReference type="InterPro" id="IPR012334">
    <property type="entry name" value="Pectin_lyas_fold"/>
</dbReference>
<dbReference type="OrthoDB" id="2125180at2759"/>
<name>A0A507C3U8_9FUNG</name>
<reference evidence="7 8" key="1">
    <citation type="journal article" date="2019" name="Sci. Rep.">
        <title>Comparative genomics of chytrid fungi reveal insights into the obligate biotrophic and pathogenic lifestyle of Synchytrium endobioticum.</title>
        <authorList>
            <person name="van de Vossenberg B.T.L.H."/>
            <person name="Warris S."/>
            <person name="Nguyen H.D.T."/>
            <person name="van Gent-Pelzer M.P.E."/>
            <person name="Joly D.L."/>
            <person name="van de Geest H.C."/>
            <person name="Bonants P.J.M."/>
            <person name="Smith D.S."/>
            <person name="Levesque C.A."/>
            <person name="van der Lee T.A.J."/>
        </authorList>
    </citation>
    <scope>NUCLEOTIDE SEQUENCE [LARGE SCALE GENOMIC DNA]</scope>
    <source>
        <strain evidence="7 8">JEL517</strain>
    </source>
</reference>
<dbReference type="RefSeq" id="XP_031026523.1">
    <property type="nucleotide sequence ID" value="XM_031167428.1"/>
</dbReference>
<dbReference type="GO" id="GO:0042545">
    <property type="term" value="P:cell wall modification"/>
    <property type="evidence" value="ECO:0007669"/>
    <property type="project" value="InterPro"/>
</dbReference>
<protein>
    <recommendedName>
        <fullName evidence="3">pectinesterase</fullName>
        <ecNumber evidence="3">3.1.1.11</ecNumber>
    </recommendedName>
</protein>
<evidence type="ECO:0000259" key="6">
    <source>
        <dbReference type="Pfam" id="PF01095"/>
    </source>
</evidence>
<dbReference type="Proteomes" id="UP000319731">
    <property type="component" value="Unassembled WGS sequence"/>
</dbReference>
<sequence length="297" mass="32020">MFKTIQAAVNNLSTTAPETQILMIAPGKYIEQVTIPDRQAQLTIYGLKNPSTSYADNQVTISFNKNRATETNNYDTATLRMKASKVKMYNVNVENTSAPSTHQALAVAAFVGMQGYYGCQFSAYQDTVWTNEGHQVYAKCMISGQVDFIFGEAIFVEGRALVTKSDVRVVPGHLGFITASGRASSTSQAWLVLDQCNIGGGDANTTGKIFLGRPWGDFAKTTVQNSVLSNIINPDGWAPWSPTMPHTANATFVEFGNTGPGAAGNRTIGKHAGSVVTIADVLGTDYMTMPYVDAKFL</sequence>
<comment type="similarity">
    <text evidence="2">Belongs to the pectinesterase family.</text>
</comment>
<evidence type="ECO:0000256" key="4">
    <source>
        <dbReference type="ARBA" id="ARBA00022801"/>
    </source>
</evidence>
<dbReference type="UniPathway" id="UPA00545">
    <property type="reaction ID" value="UER00823"/>
</dbReference>
<dbReference type="SUPFAM" id="SSF51126">
    <property type="entry name" value="Pectin lyase-like"/>
    <property type="match status" value="1"/>
</dbReference>
<comment type="caution">
    <text evidence="7">The sequence shown here is derived from an EMBL/GenBank/DDBJ whole genome shotgun (WGS) entry which is preliminary data.</text>
</comment>
<keyword evidence="8" id="KW-1185">Reference proteome</keyword>
<dbReference type="AlphaFoldDB" id="A0A507C3U8"/>
<dbReference type="STRING" id="1806994.A0A507C3U8"/>
<proteinExistence type="inferred from homology"/>
<dbReference type="EMBL" id="QEAO01000005">
    <property type="protein sequence ID" value="TPX36210.1"/>
    <property type="molecule type" value="Genomic_DNA"/>
</dbReference>
<feature type="domain" description="Pectinesterase catalytic" evidence="6">
    <location>
        <begin position="2"/>
        <end position="268"/>
    </location>
</feature>
<evidence type="ECO:0000256" key="2">
    <source>
        <dbReference type="ARBA" id="ARBA00008891"/>
    </source>
</evidence>
<dbReference type="InterPro" id="IPR011050">
    <property type="entry name" value="Pectin_lyase_fold/virulence"/>
</dbReference>
<evidence type="ECO:0000256" key="1">
    <source>
        <dbReference type="ARBA" id="ARBA00005184"/>
    </source>
</evidence>
<gene>
    <name evidence="7" type="ORF">SmJEL517_g01500</name>
</gene>
<evidence type="ECO:0000313" key="7">
    <source>
        <dbReference type="EMBL" id="TPX36210.1"/>
    </source>
</evidence>
<dbReference type="InterPro" id="IPR000070">
    <property type="entry name" value="Pectinesterase_cat"/>
</dbReference>
<dbReference type="Pfam" id="PF01095">
    <property type="entry name" value="Pectinesterase"/>
    <property type="match status" value="1"/>
</dbReference>
<dbReference type="PANTHER" id="PTHR31321">
    <property type="entry name" value="ACYL-COA THIOESTER HYDROLASE YBHC-RELATED"/>
    <property type="match status" value="1"/>
</dbReference>
<dbReference type="GO" id="GO:0045490">
    <property type="term" value="P:pectin catabolic process"/>
    <property type="evidence" value="ECO:0007669"/>
    <property type="project" value="UniProtKB-UniPathway"/>
</dbReference>
<organism evidence="7 8">
    <name type="scientific">Synchytrium microbalum</name>
    <dbReference type="NCBI Taxonomy" id="1806994"/>
    <lineage>
        <taxon>Eukaryota</taxon>
        <taxon>Fungi</taxon>
        <taxon>Fungi incertae sedis</taxon>
        <taxon>Chytridiomycota</taxon>
        <taxon>Chytridiomycota incertae sedis</taxon>
        <taxon>Chytridiomycetes</taxon>
        <taxon>Synchytriales</taxon>
        <taxon>Synchytriaceae</taxon>
        <taxon>Synchytrium</taxon>
    </lineage>
</organism>
<evidence type="ECO:0000256" key="5">
    <source>
        <dbReference type="ARBA" id="ARBA00023085"/>
    </source>
</evidence>
<evidence type="ECO:0000256" key="3">
    <source>
        <dbReference type="ARBA" id="ARBA00013229"/>
    </source>
</evidence>
<dbReference type="GO" id="GO:0030599">
    <property type="term" value="F:pectinesterase activity"/>
    <property type="evidence" value="ECO:0007669"/>
    <property type="project" value="UniProtKB-EC"/>
</dbReference>